<evidence type="ECO:0000313" key="3">
    <source>
        <dbReference type="Proteomes" id="UP000544742"/>
    </source>
</evidence>
<evidence type="ECO:0000256" key="1">
    <source>
        <dbReference type="PROSITE-ProRule" id="PRU00339"/>
    </source>
</evidence>
<sequence length="1098" mass="121507">MQKDTIIEIWETGTAAARAFEIRIAVDGEVVMNRRLNPVEAMEAREISSQYASFFSNGKKGKNSYLHLLGESIFRLFFQPGWQELGPKILSGGRLIVISSIPQILLLPWELLRLPGFEDMADGSSPDFAVLRVPMEGGRPASSSLPAPFLSQPSELRRGPLRMLFFSTNLQHFEEEELSLLKAVQGLDIHLEMGETASFEELKSSIESFQPHLVYLSGEAKLSGEVSGGEARLAFMDPAGKLDLRSAEEIAPVLKSGGVECIIIGGEGNGPDPARELLCQRLAEDLLMAVAWNGTVAPQEIVRSLSQGESADEAIWRTGQRMLKEGLEEKEEKKGAIQAYPFIYAVREPTGLFDPNKKREEIKTRYQELPPMPGMTEGHARGFLDRRKDLLRLYPDLRQGAVNALIITGELGRGKSALANFLARMLAASGYFVLPLGGTAHNPISSARLIEAAGLQLAAAGEYQGLEGTKRLLDSSLPVNERLAVLMELLRSNRILIFWDDLDLEEKTGRISDPHLGELFCQMTKGLHSSRAIISSQKVPADASILPRLAINWKLDRLSRTAFLRFMLQDRIIADGYRKGEIAFDALSDLYSLYERDPSKLEQIRSALARGLPKDVDPLARLAECLSPESLLALQCIAVYDVAMSPAGFAAAGGTDLESIAESLPLWEELSLCYKTGNLWAVHSSARPALREGLSPEEIREAHKRAGRFLEEMAESGRSPELFLFRLDGLLEARGHYLEAGDLAEARRVTARISSYLDRRGYYTELIRLNREILELEPDKDSMNWIAQAYAHQMDLENAAQWYKKALDMAPDAFSYQGLGMIQLGRGEYDLAEESLEKALQIHLGQKDQRGKAAVLQALASIDMSRKSGSAAKDKLERAARILEDLGDRMGEAAVLQEMANIDMMQGHYDSAWPRLARSLELAREAKDRAGEAVLLFYLADVDRETGELARATEELDCALAITRDLGDRKGMAASLHGLGMISSQAGEMEMAAEHFREALQVYQELKDQAGEAGALFQLGALAVQMDRIQEGLRLMALSAVVLRSINSDEVKNIEPVVERLASQLNFSQDQFVAMLQEVMHSYVKDKGRGLIERTFGG</sequence>
<reference evidence="2 3" key="1">
    <citation type="journal article" date="2020" name="Biotechnol. Biofuels">
        <title>New insights from the biogas microbiome by comprehensive genome-resolved metagenomics of nearly 1600 species originating from multiple anaerobic digesters.</title>
        <authorList>
            <person name="Campanaro S."/>
            <person name="Treu L."/>
            <person name="Rodriguez-R L.M."/>
            <person name="Kovalovszki A."/>
            <person name="Ziels R.M."/>
            <person name="Maus I."/>
            <person name="Zhu X."/>
            <person name="Kougias P.G."/>
            <person name="Basile A."/>
            <person name="Luo G."/>
            <person name="Schluter A."/>
            <person name="Konstantinidis K.T."/>
            <person name="Angelidaki I."/>
        </authorList>
    </citation>
    <scope>NUCLEOTIDE SEQUENCE [LARGE SCALE GENOMIC DNA]</scope>
    <source>
        <strain evidence="2">AS27yjCOA_157</strain>
    </source>
</reference>
<name>A0A7K4AFH2_METSH</name>
<dbReference type="Proteomes" id="UP000544742">
    <property type="component" value="Unassembled WGS sequence"/>
</dbReference>
<protein>
    <submittedName>
        <fullName evidence="2">Tetratricopeptide repeat protein</fullName>
    </submittedName>
</protein>
<dbReference type="SUPFAM" id="SSF52540">
    <property type="entry name" value="P-loop containing nucleoside triphosphate hydrolases"/>
    <property type="match status" value="1"/>
</dbReference>
<dbReference type="PANTHER" id="PTHR10098">
    <property type="entry name" value="RAPSYN-RELATED"/>
    <property type="match status" value="1"/>
</dbReference>
<accession>A0A7K4AFH2</accession>
<dbReference type="SUPFAM" id="SSF48452">
    <property type="entry name" value="TPR-like"/>
    <property type="match status" value="2"/>
</dbReference>
<proteinExistence type="predicted"/>
<feature type="repeat" description="TPR" evidence="1">
    <location>
        <begin position="973"/>
        <end position="1006"/>
    </location>
</feature>
<dbReference type="AlphaFoldDB" id="A0A7K4AFH2"/>
<feature type="repeat" description="TPR" evidence="1">
    <location>
        <begin position="780"/>
        <end position="813"/>
    </location>
</feature>
<dbReference type="EMBL" id="JAAYUN010000020">
    <property type="protein sequence ID" value="NLJ21727.1"/>
    <property type="molecule type" value="Genomic_DNA"/>
</dbReference>
<dbReference type="InterPro" id="IPR011990">
    <property type="entry name" value="TPR-like_helical_dom_sf"/>
</dbReference>
<evidence type="ECO:0000313" key="2">
    <source>
        <dbReference type="EMBL" id="NLJ21727.1"/>
    </source>
</evidence>
<dbReference type="Gene3D" id="1.25.40.10">
    <property type="entry name" value="Tetratricopeptide repeat domain"/>
    <property type="match status" value="2"/>
</dbReference>
<dbReference type="PANTHER" id="PTHR10098:SF108">
    <property type="entry name" value="TETRATRICOPEPTIDE REPEAT PROTEIN 28"/>
    <property type="match status" value="1"/>
</dbReference>
<dbReference type="PROSITE" id="PS50005">
    <property type="entry name" value="TPR"/>
    <property type="match status" value="2"/>
</dbReference>
<keyword evidence="1" id="KW-0802">TPR repeat</keyword>
<dbReference type="SMART" id="SM00028">
    <property type="entry name" value="TPR"/>
    <property type="match status" value="4"/>
</dbReference>
<dbReference type="InterPro" id="IPR019734">
    <property type="entry name" value="TPR_rpt"/>
</dbReference>
<comment type="caution">
    <text evidence="2">The sequence shown here is derived from an EMBL/GenBank/DDBJ whole genome shotgun (WGS) entry which is preliminary data.</text>
</comment>
<dbReference type="InterPro" id="IPR027417">
    <property type="entry name" value="P-loop_NTPase"/>
</dbReference>
<organism evidence="2 3">
    <name type="scientific">Methanothrix soehngenii</name>
    <name type="common">Methanosaeta concilii</name>
    <dbReference type="NCBI Taxonomy" id="2223"/>
    <lineage>
        <taxon>Archaea</taxon>
        <taxon>Methanobacteriati</taxon>
        <taxon>Methanobacteriota</taxon>
        <taxon>Stenosarchaea group</taxon>
        <taxon>Methanomicrobia</taxon>
        <taxon>Methanotrichales</taxon>
        <taxon>Methanotrichaceae</taxon>
        <taxon>Methanothrix</taxon>
    </lineage>
</organism>
<gene>
    <name evidence="2" type="ORF">GX426_01260</name>
</gene>
<dbReference type="Pfam" id="PF13181">
    <property type="entry name" value="TPR_8"/>
    <property type="match status" value="2"/>
</dbReference>
<dbReference type="Gene3D" id="3.40.50.300">
    <property type="entry name" value="P-loop containing nucleotide triphosphate hydrolases"/>
    <property type="match status" value="1"/>
</dbReference>